<evidence type="ECO:0000313" key="3">
    <source>
        <dbReference type="Proteomes" id="UP000510721"/>
    </source>
</evidence>
<proteinExistence type="predicted"/>
<gene>
    <name evidence="2" type="ORF">FKV68_09190</name>
</gene>
<dbReference type="EMBL" id="CP041238">
    <property type="protein sequence ID" value="QLL61608.1"/>
    <property type="molecule type" value="Genomic_DNA"/>
</dbReference>
<organism evidence="2 3">
    <name type="scientific">Sinorhizobium mexicanum</name>
    <dbReference type="NCBI Taxonomy" id="375549"/>
    <lineage>
        <taxon>Bacteria</taxon>
        <taxon>Pseudomonadati</taxon>
        <taxon>Pseudomonadota</taxon>
        <taxon>Alphaproteobacteria</taxon>
        <taxon>Hyphomicrobiales</taxon>
        <taxon>Rhizobiaceae</taxon>
        <taxon>Sinorhizobium/Ensifer group</taxon>
        <taxon>Sinorhizobium</taxon>
    </lineage>
</organism>
<dbReference type="KEGG" id="emx:FKV68_09190"/>
<feature type="compositionally biased region" description="Acidic residues" evidence="1">
    <location>
        <begin position="52"/>
        <end position="61"/>
    </location>
</feature>
<name>A0A859QWB1_9HYPH</name>
<dbReference type="RefSeq" id="WP_180941158.1">
    <property type="nucleotide sequence ID" value="NZ_CP041238.1"/>
</dbReference>
<evidence type="ECO:0000313" key="2">
    <source>
        <dbReference type="EMBL" id="QLL61608.1"/>
    </source>
</evidence>
<sequence>MTMNDWRADLHLGLEKLVDAAVVAGARQEDVYAAVLDEIGNLRLAYERDPDPADDVSEQVVEEPSNNWPAADKG</sequence>
<accession>A0A859QWB1</accession>
<dbReference type="AlphaFoldDB" id="A0A859QWB1"/>
<dbReference type="Proteomes" id="UP000510721">
    <property type="component" value="Chromosome"/>
</dbReference>
<reference evidence="2 3" key="1">
    <citation type="submission" date="2019-06" db="EMBL/GenBank/DDBJ databases">
        <title>Complete genome sequence of Ensifer mexicanus ITTG R7 isolated from nodules of Acacia angustissima (Mill.) Kuntze.</title>
        <authorList>
            <person name="Rincon-Rosales R."/>
            <person name="Rogel M.A."/>
            <person name="Guerrero G."/>
            <person name="Rincon-Molina C.I."/>
            <person name="Lopez-Lopez A."/>
            <person name="Martinez-Romero E."/>
        </authorList>
    </citation>
    <scope>NUCLEOTIDE SEQUENCE [LARGE SCALE GENOMIC DNA]</scope>
    <source>
        <strain evidence="2 3">ITTG R7</strain>
    </source>
</reference>
<protein>
    <submittedName>
        <fullName evidence="2">Uncharacterized protein</fullName>
    </submittedName>
</protein>
<keyword evidence="3" id="KW-1185">Reference proteome</keyword>
<evidence type="ECO:0000256" key="1">
    <source>
        <dbReference type="SAM" id="MobiDB-lite"/>
    </source>
</evidence>
<feature type="region of interest" description="Disordered" evidence="1">
    <location>
        <begin position="47"/>
        <end position="74"/>
    </location>
</feature>